<feature type="transmembrane region" description="Helical" evidence="1">
    <location>
        <begin position="393"/>
        <end position="409"/>
    </location>
</feature>
<feature type="transmembrane region" description="Helical" evidence="1">
    <location>
        <begin position="126"/>
        <end position="145"/>
    </location>
</feature>
<feature type="transmembrane region" description="Helical" evidence="1">
    <location>
        <begin position="364"/>
        <end position="387"/>
    </location>
</feature>
<feature type="transmembrane region" description="Helical" evidence="1">
    <location>
        <begin position="313"/>
        <end position="332"/>
    </location>
</feature>
<gene>
    <name evidence="2" type="ORF">NRP21_08125</name>
</gene>
<sequence length="530" mass="56816">MSLHPWLAPLRHSAVRLLLLLVAAGFVSVLRGQDNNWDLRNYHLYLPFSLLEGRLGMDIMPAGPQSAFNPLLDLPYYLLAVSWLPDRPRLVAFLAGLPYGLLAFLTLEICASLARGLPDLARPGRTAATAALIGVSGSTILSEIGTTYGDIPIGVLVLAGLLVPLRALEGAGGDAGWRRASLAAGLCLGLAAGLKLTAALYAPALLIGAVVASRAAGLGWRPVLTGALLLCIGWGAAFAASWGWWGWAVFQRYGNPLFPFMNQVFASPWAAPVSLEDTRFLPRGPLQALAYPFFWLRGQSFVVAETSVADPRFALAWLAVVALGLRAAWNRAMRRPPILPPATILLVTFVAVAFALWEIQFSILRYVVALEALTGAVILAALSAFGWSRARRFLPGLVALLVLVVAVTEKQNWGRLRQYGARVIEVTAPALPDGAVVAVASRPTAFVLPFLTGRDLVFVGLGEVPPGTRQWEETRRLLHSGRPVQILRDPRQNDSAADLAAFGLVPDEARCAPVAANLRAGLQLCPARPV</sequence>
<organism evidence="2 3">
    <name type="scientific">Roseomonas populi</name>
    <dbReference type="NCBI Taxonomy" id="3121582"/>
    <lineage>
        <taxon>Bacteria</taxon>
        <taxon>Pseudomonadati</taxon>
        <taxon>Pseudomonadota</taxon>
        <taxon>Alphaproteobacteria</taxon>
        <taxon>Acetobacterales</taxon>
        <taxon>Roseomonadaceae</taxon>
        <taxon>Roseomonas</taxon>
    </lineage>
</organism>
<evidence type="ECO:0000313" key="3">
    <source>
        <dbReference type="Proteomes" id="UP001524642"/>
    </source>
</evidence>
<dbReference type="Proteomes" id="UP001524642">
    <property type="component" value="Unassembled WGS sequence"/>
</dbReference>
<reference evidence="2 3" key="1">
    <citation type="submission" date="2022-06" db="EMBL/GenBank/DDBJ databases">
        <title>Roseomonas CN29.</title>
        <authorList>
            <person name="Cheng Y."/>
            <person name="He X."/>
        </authorList>
    </citation>
    <scope>NUCLEOTIDE SEQUENCE [LARGE SCALE GENOMIC DNA]</scope>
    <source>
        <strain evidence="2 3">CN29</strain>
    </source>
</reference>
<protein>
    <recommendedName>
        <fullName evidence="4">Glycosyltransferase RgtA/B/C/D-like domain-containing protein</fullName>
    </recommendedName>
</protein>
<accession>A0ABT1X1N4</accession>
<feature type="transmembrane region" description="Helical" evidence="1">
    <location>
        <begin position="223"/>
        <end position="245"/>
    </location>
</feature>
<dbReference type="RefSeq" id="WP_257715679.1">
    <property type="nucleotide sequence ID" value="NZ_JANJOU010000004.1"/>
</dbReference>
<evidence type="ECO:0008006" key="4">
    <source>
        <dbReference type="Google" id="ProtNLM"/>
    </source>
</evidence>
<feature type="transmembrane region" description="Helical" evidence="1">
    <location>
        <begin position="338"/>
        <end position="357"/>
    </location>
</feature>
<keyword evidence="1" id="KW-0472">Membrane</keyword>
<proteinExistence type="predicted"/>
<feature type="transmembrane region" description="Helical" evidence="1">
    <location>
        <begin position="151"/>
        <end position="168"/>
    </location>
</feature>
<evidence type="ECO:0000313" key="2">
    <source>
        <dbReference type="EMBL" id="MCR0982011.1"/>
    </source>
</evidence>
<comment type="caution">
    <text evidence="2">The sequence shown here is derived from an EMBL/GenBank/DDBJ whole genome shotgun (WGS) entry which is preliminary data.</text>
</comment>
<feature type="transmembrane region" description="Helical" evidence="1">
    <location>
        <begin position="180"/>
        <end position="211"/>
    </location>
</feature>
<feature type="transmembrane region" description="Helical" evidence="1">
    <location>
        <begin position="90"/>
        <end position="114"/>
    </location>
</feature>
<evidence type="ECO:0000256" key="1">
    <source>
        <dbReference type="SAM" id="Phobius"/>
    </source>
</evidence>
<dbReference type="EMBL" id="JANJOU010000004">
    <property type="protein sequence ID" value="MCR0982011.1"/>
    <property type="molecule type" value="Genomic_DNA"/>
</dbReference>
<keyword evidence="1" id="KW-1133">Transmembrane helix</keyword>
<keyword evidence="1" id="KW-0812">Transmembrane</keyword>
<keyword evidence="3" id="KW-1185">Reference proteome</keyword>
<name>A0ABT1X1N4_9PROT</name>